<evidence type="ECO:0000256" key="4">
    <source>
        <dbReference type="ARBA" id="ARBA00022989"/>
    </source>
</evidence>
<dbReference type="RefSeq" id="WP_147902917.1">
    <property type="nucleotide sequence ID" value="NZ_BAAAGC010000002.1"/>
</dbReference>
<evidence type="ECO:0000256" key="3">
    <source>
        <dbReference type="ARBA" id="ARBA00022692"/>
    </source>
</evidence>
<keyword evidence="5 6" id="KW-0472">Membrane</keyword>
<name>A0A5C8M0C1_9GAMM</name>
<dbReference type="Pfam" id="PF04024">
    <property type="entry name" value="PspC"/>
    <property type="match status" value="1"/>
</dbReference>
<evidence type="ECO:0000259" key="7">
    <source>
        <dbReference type="Pfam" id="PF04024"/>
    </source>
</evidence>
<dbReference type="PANTHER" id="PTHR33885:SF3">
    <property type="entry name" value="PHAGE SHOCK PROTEIN C"/>
    <property type="match status" value="1"/>
</dbReference>
<dbReference type="InterPro" id="IPR052027">
    <property type="entry name" value="PspC"/>
</dbReference>
<keyword evidence="4 6" id="KW-1133">Transmembrane helix</keyword>
<dbReference type="OrthoDB" id="7359894at2"/>
<organism evidence="8 9">
    <name type="scientific">Rheinheimera tangshanensis</name>
    <dbReference type="NCBI Taxonomy" id="400153"/>
    <lineage>
        <taxon>Bacteria</taxon>
        <taxon>Pseudomonadati</taxon>
        <taxon>Pseudomonadota</taxon>
        <taxon>Gammaproteobacteria</taxon>
        <taxon>Chromatiales</taxon>
        <taxon>Chromatiaceae</taxon>
        <taxon>Rheinheimera</taxon>
    </lineage>
</organism>
<dbReference type="Proteomes" id="UP000321814">
    <property type="component" value="Unassembled WGS sequence"/>
</dbReference>
<evidence type="ECO:0000256" key="6">
    <source>
        <dbReference type="SAM" id="Phobius"/>
    </source>
</evidence>
<evidence type="ECO:0000256" key="1">
    <source>
        <dbReference type="ARBA" id="ARBA00004162"/>
    </source>
</evidence>
<sequence length="65" mass="6999">MSDKTLALSNDKMIAGVCGGIADYFGWSSGGVRLAYVLLSVLSAAFPGLFIYIVLWLLMPKKDTI</sequence>
<comment type="caution">
    <text evidence="8">The sequence shown here is derived from an EMBL/GenBank/DDBJ whole genome shotgun (WGS) entry which is preliminary data.</text>
</comment>
<dbReference type="GO" id="GO:0005886">
    <property type="term" value="C:plasma membrane"/>
    <property type="evidence" value="ECO:0007669"/>
    <property type="project" value="UniProtKB-SubCell"/>
</dbReference>
<keyword evidence="3 6" id="KW-0812">Transmembrane</keyword>
<feature type="transmembrane region" description="Helical" evidence="6">
    <location>
        <begin position="34"/>
        <end position="59"/>
    </location>
</feature>
<dbReference type="InterPro" id="IPR007168">
    <property type="entry name" value="Phageshock_PspC_N"/>
</dbReference>
<feature type="domain" description="Phage shock protein PspC N-terminal" evidence="7">
    <location>
        <begin position="9"/>
        <end position="62"/>
    </location>
</feature>
<proteinExistence type="predicted"/>
<evidence type="ECO:0000313" key="9">
    <source>
        <dbReference type="Proteomes" id="UP000321814"/>
    </source>
</evidence>
<keyword evidence="2" id="KW-1003">Cell membrane</keyword>
<gene>
    <name evidence="8" type="ORF">FU839_01635</name>
</gene>
<dbReference type="PANTHER" id="PTHR33885">
    <property type="entry name" value="PHAGE SHOCK PROTEIN C"/>
    <property type="match status" value="1"/>
</dbReference>
<evidence type="ECO:0000313" key="8">
    <source>
        <dbReference type="EMBL" id="TXK83006.1"/>
    </source>
</evidence>
<evidence type="ECO:0000256" key="2">
    <source>
        <dbReference type="ARBA" id="ARBA00022475"/>
    </source>
</evidence>
<evidence type="ECO:0000256" key="5">
    <source>
        <dbReference type="ARBA" id="ARBA00023136"/>
    </source>
</evidence>
<comment type="subcellular location">
    <subcellularLocation>
        <location evidence="1">Cell membrane</location>
        <topology evidence="1">Single-pass membrane protein</topology>
    </subcellularLocation>
</comment>
<protein>
    <submittedName>
        <fullName evidence="8">PspC domain-containing protein</fullName>
    </submittedName>
</protein>
<keyword evidence="9" id="KW-1185">Reference proteome</keyword>
<accession>A0A5C8M0C1</accession>
<reference evidence="8 9" key="1">
    <citation type="submission" date="2019-08" db="EMBL/GenBank/DDBJ databases">
        <title>Draft genome analysis of Rheinheimera tangshanensis isolated from the roots of fresh rice plants (Oryza sativa).</title>
        <authorList>
            <person name="Yu Q."/>
            <person name="Qi Y."/>
            <person name="Zhang H."/>
            <person name="Pu J."/>
        </authorList>
    </citation>
    <scope>NUCLEOTIDE SEQUENCE [LARGE SCALE GENOMIC DNA]</scope>
    <source>
        <strain evidence="8 9">JA3-B52</strain>
    </source>
</reference>
<dbReference type="EMBL" id="VRLR01000001">
    <property type="protein sequence ID" value="TXK83006.1"/>
    <property type="molecule type" value="Genomic_DNA"/>
</dbReference>
<dbReference type="AlphaFoldDB" id="A0A5C8M0C1"/>